<feature type="transmembrane region" description="Helical" evidence="10">
    <location>
        <begin position="207"/>
        <end position="228"/>
    </location>
</feature>
<feature type="transmembrane region" description="Helical" evidence="10">
    <location>
        <begin position="133"/>
        <end position="152"/>
    </location>
</feature>
<dbReference type="SUPFAM" id="SSF81338">
    <property type="entry name" value="Aquaporin-like"/>
    <property type="match status" value="1"/>
</dbReference>
<dbReference type="GO" id="GO:0005783">
    <property type="term" value="C:endoplasmic reticulum"/>
    <property type="evidence" value="ECO:0007669"/>
    <property type="project" value="UniProtKB-ARBA"/>
</dbReference>
<feature type="transmembrane region" description="Helical" evidence="10">
    <location>
        <begin position="41"/>
        <end position="62"/>
    </location>
</feature>
<dbReference type="InterPro" id="IPR023271">
    <property type="entry name" value="Aquaporin-like"/>
</dbReference>
<evidence type="ECO:0000313" key="12">
    <source>
        <dbReference type="Proteomes" id="UP001237642"/>
    </source>
</evidence>
<name>A0AAD8MCK5_9APIA</name>
<dbReference type="PANTHER" id="PTHR46739:SF3">
    <property type="entry name" value="AQUAPORIN SIP1-1"/>
    <property type="match status" value="1"/>
</dbReference>
<dbReference type="InterPro" id="IPR000425">
    <property type="entry name" value="MIP"/>
</dbReference>
<keyword evidence="3 9" id="KW-0812">Transmembrane</keyword>
<comment type="subcellular location">
    <subcellularLocation>
        <location evidence="1">Membrane</location>
        <topology evidence="1">Multi-pass membrane protein</topology>
    </subcellularLocation>
</comment>
<dbReference type="InterPro" id="IPR044222">
    <property type="entry name" value="SIP1-1/2-like"/>
</dbReference>
<evidence type="ECO:0000256" key="8">
    <source>
        <dbReference type="ARBA" id="ARBA00058554"/>
    </source>
</evidence>
<feature type="transmembrane region" description="Helical" evidence="10">
    <location>
        <begin position="12"/>
        <end position="35"/>
    </location>
</feature>
<feature type="transmembrane region" description="Helical" evidence="10">
    <location>
        <begin position="164"/>
        <end position="182"/>
    </location>
</feature>
<comment type="function">
    <text evidence="8">Water channel required to facilitate the transport of water across cell membrane.</text>
</comment>
<sequence>MGAIKLAIGDAILTFMWVFLASTFGAATFIIGTYLQVQGLFFDLFCMAFLVTIMLFFFGFLAEALGGASFNPTDFAVFYAAGVKSESLFSASLRLPAQAAGAAGGALAIMELMPVQYKHMVMGPSLKVDLHTGAIAEGVLTFVITFLVLCIILRGPKNALLKNWLLAMTTVVLVFAGAGYTGPSMNPAIAFGWAYADNRHNTWEQFYVYWICPFVGAILSASLFGVIFPPQVVKQKKA</sequence>
<dbReference type="GO" id="GO:0015250">
    <property type="term" value="F:water channel activity"/>
    <property type="evidence" value="ECO:0007669"/>
    <property type="project" value="InterPro"/>
</dbReference>
<evidence type="ECO:0000256" key="1">
    <source>
        <dbReference type="ARBA" id="ARBA00004141"/>
    </source>
</evidence>
<keyword evidence="4" id="KW-0677">Repeat</keyword>
<reference evidence="11" key="1">
    <citation type="submission" date="2023-02" db="EMBL/GenBank/DDBJ databases">
        <title>Genome of toxic invasive species Heracleum sosnowskyi carries increased number of genes despite the absence of recent whole-genome duplications.</title>
        <authorList>
            <person name="Schelkunov M."/>
            <person name="Shtratnikova V."/>
            <person name="Makarenko M."/>
            <person name="Klepikova A."/>
            <person name="Omelchenko D."/>
            <person name="Novikova G."/>
            <person name="Obukhova E."/>
            <person name="Bogdanov V."/>
            <person name="Penin A."/>
            <person name="Logacheva M."/>
        </authorList>
    </citation>
    <scope>NUCLEOTIDE SEQUENCE</scope>
    <source>
        <strain evidence="11">Hsosn_3</strain>
        <tissue evidence="11">Leaf</tissue>
    </source>
</reference>
<evidence type="ECO:0000256" key="4">
    <source>
        <dbReference type="ARBA" id="ARBA00022737"/>
    </source>
</evidence>
<gene>
    <name evidence="11" type="ORF">POM88_042899</name>
</gene>
<keyword evidence="2 9" id="KW-0813">Transport</keyword>
<dbReference type="EMBL" id="JAUIZM010000009">
    <property type="protein sequence ID" value="KAK1367338.1"/>
    <property type="molecule type" value="Genomic_DNA"/>
</dbReference>
<comment type="similarity">
    <text evidence="7">Belongs to the MIP/aquaporin (TC 1.A.8) family. SIP (TC 1.A.8.10) subfamily.</text>
</comment>
<evidence type="ECO:0000256" key="3">
    <source>
        <dbReference type="ARBA" id="ARBA00022692"/>
    </source>
</evidence>
<dbReference type="FunFam" id="1.20.1080.10:FF:000043">
    <property type="entry name" value="Aquaporin SIP1-1"/>
    <property type="match status" value="1"/>
</dbReference>
<comment type="caution">
    <text evidence="11">The sequence shown here is derived from an EMBL/GenBank/DDBJ whole genome shotgun (WGS) entry which is preliminary data.</text>
</comment>
<dbReference type="Pfam" id="PF00230">
    <property type="entry name" value="MIP"/>
    <property type="match status" value="1"/>
</dbReference>
<proteinExistence type="inferred from homology"/>
<accession>A0AAD8MCK5</accession>
<protein>
    <submittedName>
        <fullName evidence="11">Aquaporin SIP1-2</fullName>
    </submittedName>
</protein>
<dbReference type="Proteomes" id="UP001237642">
    <property type="component" value="Unassembled WGS sequence"/>
</dbReference>
<evidence type="ECO:0000256" key="2">
    <source>
        <dbReference type="ARBA" id="ARBA00022448"/>
    </source>
</evidence>
<dbReference type="GO" id="GO:0016020">
    <property type="term" value="C:membrane"/>
    <property type="evidence" value="ECO:0007669"/>
    <property type="project" value="UniProtKB-SubCell"/>
</dbReference>
<keyword evidence="12" id="KW-1185">Reference proteome</keyword>
<dbReference type="Gene3D" id="1.20.1080.10">
    <property type="entry name" value="Glycerol uptake facilitator protein"/>
    <property type="match status" value="1"/>
</dbReference>
<evidence type="ECO:0000313" key="11">
    <source>
        <dbReference type="EMBL" id="KAK1367338.1"/>
    </source>
</evidence>
<evidence type="ECO:0000256" key="6">
    <source>
        <dbReference type="ARBA" id="ARBA00023136"/>
    </source>
</evidence>
<dbReference type="AlphaFoldDB" id="A0AAD8MCK5"/>
<keyword evidence="5 10" id="KW-1133">Transmembrane helix</keyword>
<evidence type="ECO:0000256" key="7">
    <source>
        <dbReference type="ARBA" id="ARBA00024030"/>
    </source>
</evidence>
<keyword evidence="6 10" id="KW-0472">Membrane</keyword>
<evidence type="ECO:0000256" key="10">
    <source>
        <dbReference type="SAM" id="Phobius"/>
    </source>
</evidence>
<reference evidence="11" key="2">
    <citation type="submission" date="2023-05" db="EMBL/GenBank/DDBJ databases">
        <authorList>
            <person name="Schelkunov M.I."/>
        </authorList>
    </citation>
    <scope>NUCLEOTIDE SEQUENCE</scope>
    <source>
        <strain evidence="11">Hsosn_3</strain>
        <tissue evidence="11">Leaf</tissue>
    </source>
</reference>
<evidence type="ECO:0000256" key="5">
    <source>
        <dbReference type="ARBA" id="ARBA00022989"/>
    </source>
</evidence>
<dbReference type="PANTHER" id="PTHR46739">
    <property type="entry name" value="AQUAPORIN SIP1-1"/>
    <property type="match status" value="1"/>
</dbReference>
<organism evidence="11 12">
    <name type="scientific">Heracleum sosnowskyi</name>
    <dbReference type="NCBI Taxonomy" id="360622"/>
    <lineage>
        <taxon>Eukaryota</taxon>
        <taxon>Viridiplantae</taxon>
        <taxon>Streptophyta</taxon>
        <taxon>Embryophyta</taxon>
        <taxon>Tracheophyta</taxon>
        <taxon>Spermatophyta</taxon>
        <taxon>Magnoliopsida</taxon>
        <taxon>eudicotyledons</taxon>
        <taxon>Gunneridae</taxon>
        <taxon>Pentapetalae</taxon>
        <taxon>asterids</taxon>
        <taxon>campanulids</taxon>
        <taxon>Apiales</taxon>
        <taxon>Apiaceae</taxon>
        <taxon>Apioideae</taxon>
        <taxon>apioid superclade</taxon>
        <taxon>Tordylieae</taxon>
        <taxon>Tordyliinae</taxon>
        <taxon>Heracleum</taxon>
    </lineage>
</organism>
<evidence type="ECO:0000256" key="9">
    <source>
        <dbReference type="RuleBase" id="RU000477"/>
    </source>
</evidence>
<dbReference type="PRINTS" id="PR00783">
    <property type="entry name" value="MINTRINSICP"/>
</dbReference>
<feature type="transmembrane region" description="Helical" evidence="10">
    <location>
        <begin position="95"/>
        <end position="113"/>
    </location>
</feature>